<proteinExistence type="predicted"/>
<evidence type="ECO:0000313" key="2">
    <source>
        <dbReference type="EMBL" id="KAF9063897.1"/>
    </source>
</evidence>
<feature type="compositionally biased region" description="Pro residues" evidence="1">
    <location>
        <begin position="178"/>
        <end position="189"/>
    </location>
</feature>
<reference evidence="2" key="1">
    <citation type="submission" date="2020-11" db="EMBL/GenBank/DDBJ databases">
        <authorList>
            <consortium name="DOE Joint Genome Institute"/>
            <person name="Ahrendt S."/>
            <person name="Riley R."/>
            <person name="Andreopoulos W."/>
            <person name="Labutti K."/>
            <person name="Pangilinan J."/>
            <person name="Ruiz-Duenas F.J."/>
            <person name="Barrasa J.M."/>
            <person name="Sanchez-Garcia M."/>
            <person name="Camarero S."/>
            <person name="Miyauchi S."/>
            <person name="Serrano A."/>
            <person name="Linde D."/>
            <person name="Babiker R."/>
            <person name="Drula E."/>
            <person name="Ayuso-Fernandez I."/>
            <person name="Pacheco R."/>
            <person name="Padilla G."/>
            <person name="Ferreira P."/>
            <person name="Barriuso J."/>
            <person name="Kellner H."/>
            <person name="Castanera R."/>
            <person name="Alfaro M."/>
            <person name="Ramirez L."/>
            <person name="Pisabarro A.G."/>
            <person name="Kuo A."/>
            <person name="Tritt A."/>
            <person name="Lipzen A."/>
            <person name="He G."/>
            <person name="Yan M."/>
            <person name="Ng V."/>
            <person name="Cullen D."/>
            <person name="Martin F."/>
            <person name="Rosso M.-N."/>
            <person name="Henrissat B."/>
            <person name="Hibbett D."/>
            <person name="Martinez A.T."/>
            <person name="Grigoriev I.V."/>
        </authorList>
    </citation>
    <scope>NUCLEOTIDE SEQUENCE</scope>
    <source>
        <strain evidence="2">AH 40177</strain>
    </source>
</reference>
<dbReference type="Proteomes" id="UP000772434">
    <property type="component" value="Unassembled WGS sequence"/>
</dbReference>
<feature type="region of interest" description="Disordered" evidence="1">
    <location>
        <begin position="203"/>
        <end position="222"/>
    </location>
</feature>
<evidence type="ECO:0000313" key="3">
    <source>
        <dbReference type="Proteomes" id="UP000772434"/>
    </source>
</evidence>
<evidence type="ECO:0000256" key="1">
    <source>
        <dbReference type="SAM" id="MobiDB-lite"/>
    </source>
</evidence>
<comment type="caution">
    <text evidence="2">The sequence shown here is derived from an EMBL/GenBank/DDBJ whole genome shotgun (WGS) entry which is preliminary data.</text>
</comment>
<feature type="compositionally biased region" description="Polar residues" evidence="1">
    <location>
        <begin position="204"/>
        <end position="222"/>
    </location>
</feature>
<feature type="region of interest" description="Disordered" evidence="1">
    <location>
        <begin position="1"/>
        <end position="26"/>
    </location>
</feature>
<name>A0A9P5PJS4_9AGAR</name>
<feature type="region of interest" description="Disordered" evidence="1">
    <location>
        <begin position="177"/>
        <end position="198"/>
    </location>
</feature>
<accession>A0A9P5PJS4</accession>
<dbReference type="AlphaFoldDB" id="A0A9P5PJS4"/>
<sequence length="242" mass="25939">MNTNTNSNVGVGVGTGSPADPTTTAGVVPVPPRKRYFVLWTPVFIAHEGEYTEYAAVRGNTRGTPGGAAQQARSSPQIPISRKAPSMPIRINTHTHTRRSSAPTPDVIFQLDHSEISLFMQDIDTRKPLNGRSRIFAAQSMARPGGDVEDQTKRSERIWGQDDLVLAPFTQREVFHPPSLPPPLLPSPTAPAFALGSPRRFSSGLGSTSLPISNQIPKRSSYTGSNIIGAALGLSPPSSPLR</sequence>
<feature type="region of interest" description="Disordered" evidence="1">
    <location>
        <begin position="62"/>
        <end position="82"/>
    </location>
</feature>
<organism evidence="2 3">
    <name type="scientific">Rhodocollybia butyracea</name>
    <dbReference type="NCBI Taxonomy" id="206335"/>
    <lineage>
        <taxon>Eukaryota</taxon>
        <taxon>Fungi</taxon>
        <taxon>Dikarya</taxon>
        <taxon>Basidiomycota</taxon>
        <taxon>Agaricomycotina</taxon>
        <taxon>Agaricomycetes</taxon>
        <taxon>Agaricomycetidae</taxon>
        <taxon>Agaricales</taxon>
        <taxon>Marasmiineae</taxon>
        <taxon>Omphalotaceae</taxon>
        <taxon>Rhodocollybia</taxon>
    </lineage>
</organism>
<dbReference type="EMBL" id="JADNRY010000136">
    <property type="protein sequence ID" value="KAF9063897.1"/>
    <property type="molecule type" value="Genomic_DNA"/>
</dbReference>
<gene>
    <name evidence="2" type="ORF">BDP27DRAFT_1426449</name>
</gene>
<protein>
    <submittedName>
        <fullName evidence="2">Uncharacterized protein</fullName>
    </submittedName>
</protein>
<keyword evidence="3" id="KW-1185">Reference proteome</keyword>